<organism evidence="2 3">
    <name type="scientific">Jeotgalibacillus proteolyticus</name>
    <dbReference type="NCBI Taxonomy" id="2082395"/>
    <lineage>
        <taxon>Bacteria</taxon>
        <taxon>Bacillati</taxon>
        <taxon>Bacillota</taxon>
        <taxon>Bacilli</taxon>
        <taxon>Bacillales</taxon>
        <taxon>Caryophanaceae</taxon>
        <taxon>Jeotgalibacillus</taxon>
    </lineage>
</organism>
<evidence type="ECO:0000313" key="3">
    <source>
        <dbReference type="Proteomes" id="UP000239047"/>
    </source>
</evidence>
<accession>A0A2S5G9S0</accession>
<gene>
    <name evidence="2" type="ORF">C4B60_14460</name>
</gene>
<dbReference type="AlphaFoldDB" id="A0A2S5G9S0"/>
<comment type="caution">
    <text evidence="2">The sequence shown here is derived from an EMBL/GenBank/DDBJ whole genome shotgun (WGS) entry which is preliminary data.</text>
</comment>
<keyword evidence="3" id="KW-1185">Reference proteome</keyword>
<dbReference type="InterPro" id="IPR016040">
    <property type="entry name" value="NAD(P)-bd_dom"/>
</dbReference>
<protein>
    <submittedName>
        <fullName evidence="2">Oxidoreductase</fullName>
    </submittedName>
</protein>
<reference evidence="2 3" key="1">
    <citation type="submission" date="2018-02" db="EMBL/GenBank/DDBJ databases">
        <title>Jeotgalibacillus proteolyticum sp. nov. a protease producing bacterium isolated from ocean sediments of Laizhou Bay.</title>
        <authorList>
            <person name="Li Y."/>
        </authorList>
    </citation>
    <scope>NUCLEOTIDE SEQUENCE [LARGE SCALE GENOMIC DNA]</scope>
    <source>
        <strain evidence="2 3">22-7</strain>
    </source>
</reference>
<dbReference type="Proteomes" id="UP000239047">
    <property type="component" value="Unassembled WGS sequence"/>
</dbReference>
<sequence>MKKRTALVAGATGLVGKEVVKELCRREEYSEIIAITRSELKLEHPKLTNKVIDFNYLEGVHIGLADDIYCCLGTTIKKAKSKEAFRMVDLDYPLQLAVLAKKNNAQQFLVISAMGASPSSRFFYNKIKGLMEEQLKGLGLTRLQIFRPSLLIGDREEFRFGETLGAKVMSFAGWMLVGPLKSYKAIRAEQVALAMVEKALTPPVQKVEIHKSGAIEQVERTKTEAME</sequence>
<dbReference type="InterPro" id="IPR036291">
    <property type="entry name" value="NAD(P)-bd_dom_sf"/>
</dbReference>
<dbReference type="PANTHER" id="PTHR14097">
    <property type="entry name" value="OXIDOREDUCTASE HTATIP2"/>
    <property type="match status" value="1"/>
</dbReference>
<feature type="domain" description="NAD(P)-binding" evidence="1">
    <location>
        <begin position="10"/>
        <end position="122"/>
    </location>
</feature>
<evidence type="ECO:0000259" key="1">
    <source>
        <dbReference type="Pfam" id="PF13460"/>
    </source>
</evidence>
<evidence type="ECO:0000313" key="2">
    <source>
        <dbReference type="EMBL" id="PPA69738.1"/>
    </source>
</evidence>
<proteinExistence type="predicted"/>
<dbReference type="PANTHER" id="PTHR14097:SF7">
    <property type="entry name" value="OXIDOREDUCTASE HTATIP2"/>
    <property type="match status" value="1"/>
</dbReference>
<dbReference type="SUPFAM" id="SSF51735">
    <property type="entry name" value="NAD(P)-binding Rossmann-fold domains"/>
    <property type="match status" value="1"/>
</dbReference>
<dbReference type="EMBL" id="PREZ01000005">
    <property type="protein sequence ID" value="PPA69738.1"/>
    <property type="molecule type" value="Genomic_DNA"/>
</dbReference>
<dbReference type="Gene3D" id="3.40.50.720">
    <property type="entry name" value="NAD(P)-binding Rossmann-like Domain"/>
    <property type="match status" value="1"/>
</dbReference>
<dbReference type="OrthoDB" id="9798632at2"/>
<dbReference type="Pfam" id="PF13460">
    <property type="entry name" value="NAD_binding_10"/>
    <property type="match status" value="1"/>
</dbReference>
<name>A0A2S5G9S0_9BACL</name>
<dbReference type="RefSeq" id="WP_104058731.1">
    <property type="nucleotide sequence ID" value="NZ_PREZ01000005.1"/>
</dbReference>